<evidence type="ECO:0000313" key="2">
    <source>
        <dbReference type="EMBL" id="MBB4411967.1"/>
    </source>
</evidence>
<dbReference type="CDD" id="cd16439">
    <property type="entry name" value="beta_Kdo_transferase_KpsC_2"/>
    <property type="match status" value="1"/>
</dbReference>
<proteinExistence type="predicted"/>
<organism evidence="3 6">
    <name type="scientific">Aliirhizobium cellulosilyticum</name>
    <dbReference type="NCBI Taxonomy" id="393664"/>
    <lineage>
        <taxon>Bacteria</taxon>
        <taxon>Pseudomonadati</taxon>
        <taxon>Pseudomonadota</taxon>
        <taxon>Alphaproteobacteria</taxon>
        <taxon>Hyphomicrobiales</taxon>
        <taxon>Rhizobiaceae</taxon>
        <taxon>Aliirhizobium</taxon>
    </lineage>
</organism>
<dbReference type="EMBL" id="JACIGW010000002">
    <property type="protein sequence ID" value="MBB4348731.1"/>
    <property type="molecule type" value="Genomic_DNA"/>
</dbReference>
<dbReference type="AlphaFoldDB" id="A0A7W6V3W3"/>
<dbReference type="InterPro" id="IPR007833">
    <property type="entry name" value="Capsule_polysaccharide_synth"/>
</dbReference>
<dbReference type="EMBL" id="JACIGY010000002">
    <property type="protein sequence ID" value="MBB4411967.1"/>
    <property type="molecule type" value="Genomic_DNA"/>
</dbReference>
<keyword evidence="5" id="KW-1185">Reference proteome</keyword>
<dbReference type="Proteomes" id="UP000576087">
    <property type="component" value="Unassembled WGS sequence"/>
</dbReference>
<evidence type="ECO:0000313" key="6">
    <source>
        <dbReference type="Proteomes" id="UP000576087"/>
    </source>
</evidence>
<accession>A0A7W6V3W3</accession>
<evidence type="ECO:0000313" key="4">
    <source>
        <dbReference type="Proteomes" id="UP000520770"/>
    </source>
</evidence>
<dbReference type="Proteomes" id="UP000520770">
    <property type="component" value="Unassembled WGS sequence"/>
</dbReference>
<dbReference type="GO" id="GO:0015774">
    <property type="term" value="P:polysaccharide transport"/>
    <property type="evidence" value="ECO:0007669"/>
    <property type="project" value="InterPro"/>
</dbReference>
<evidence type="ECO:0000313" key="5">
    <source>
        <dbReference type="Proteomes" id="UP000524535"/>
    </source>
</evidence>
<comment type="caution">
    <text evidence="3">The sequence shown here is derived from an EMBL/GenBank/DDBJ whole genome shotgun (WGS) entry which is preliminary data.</text>
</comment>
<evidence type="ECO:0000313" key="1">
    <source>
        <dbReference type="EMBL" id="MBB4348731.1"/>
    </source>
</evidence>
<dbReference type="Pfam" id="PF05159">
    <property type="entry name" value="Capsule_synth"/>
    <property type="match status" value="1"/>
</dbReference>
<sequence length="369" mass="42055">MSGNFHMRLASFLSRAMPQLEPRSYVLGLNTWKHFIKHWLAGEKVVRRNRHIGKLRFYLLIAPFMLMRKGSKVYVWGYKIPPFIEDFCLRHAIPITRVEDGFLRSIALGATRAPPISLCFDSSAMYFDATKQSDLERIIETYDFEANPRLIERAKAGMGALIASRLSKYNASNDVDIDATYGPKTRKRILVVGQVEGDASIEKGCDRKIDNNDLVKIAAYENPGAQIIYKPHPELLHGTRPYQSNPRDVSHLAMILEQDITLADAFNTVDHVYTITSLSGFEALIRDIPVTCVGMPFYAGWGATDDRQKCDRRTARRTPLEIFAAAYILYPRYFDPERREELNFEGALALLASMRRRKEASTSREPSVR</sequence>
<protein>
    <submittedName>
        <fullName evidence="3">Capsular polysaccharide export protein</fullName>
    </submittedName>
</protein>
<dbReference type="GO" id="GO:0000271">
    <property type="term" value="P:polysaccharide biosynthetic process"/>
    <property type="evidence" value="ECO:0007669"/>
    <property type="project" value="InterPro"/>
</dbReference>
<dbReference type="Proteomes" id="UP000524535">
    <property type="component" value="Unassembled WGS sequence"/>
</dbReference>
<reference evidence="4 5" key="1">
    <citation type="submission" date="2020-08" db="EMBL/GenBank/DDBJ databases">
        <title>Genomic Encyclopedia of Type Strains, Phase IV (KMG-V): Genome sequencing to study the core and pangenomes of soil and plant-associated prokaryotes.</title>
        <authorList>
            <person name="Whitman W."/>
        </authorList>
    </citation>
    <scope>NUCLEOTIDE SEQUENCE [LARGE SCALE GENOMIC DNA]</scope>
    <source>
        <strain evidence="2 5">SEMIA 444</strain>
        <strain evidence="1 4">SEMIA 448</strain>
        <strain evidence="3 6">SEMIA 452</strain>
    </source>
</reference>
<dbReference type="EMBL" id="JACIHM010000015">
    <property type="protein sequence ID" value="MBB4449433.1"/>
    <property type="molecule type" value="Genomic_DNA"/>
</dbReference>
<evidence type="ECO:0000313" key="3">
    <source>
        <dbReference type="EMBL" id="MBB4449433.1"/>
    </source>
</evidence>
<name>A0A7W6V3W3_9HYPH</name>
<gene>
    <name evidence="2" type="ORF">GGE31_002472</name>
    <name evidence="1" type="ORF">GGE33_002473</name>
    <name evidence="3" type="ORF">GGE35_005287</name>
</gene>